<feature type="compositionally biased region" description="Low complexity" evidence="1">
    <location>
        <begin position="1"/>
        <end position="16"/>
    </location>
</feature>
<name>A0AAV7RE57_PLEWA</name>
<feature type="region of interest" description="Disordered" evidence="1">
    <location>
        <begin position="1"/>
        <end position="50"/>
    </location>
</feature>
<feature type="compositionally biased region" description="Low complexity" evidence="1">
    <location>
        <begin position="267"/>
        <end position="285"/>
    </location>
</feature>
<feature type="compositionally biased region" description="Polar residues" evidence="1">
    <location>
        <begin position="240"/>
        <end position="250"/>
    </location>
</feature>
<evidence type="ECO:0000313" key="2">
    <source>
        <dbReference type="EMBL" id="KAJ1151086.1"/>
    </source>
</evidence>
<sequence>MQDTRSSAGTRRSGSAEPATSIAFFTEAETAPPTTLHPMPPHPQRVISATPVPRPGVLHHHLGTQPLQAPHPLYPSLGGRWHPPTSGALTALPSPGDLPLAPIAESATSVAHSTGRHTPTLIPDRPGGRPHPDPGPCPQTSLQGRPLGAPAGRPLSHSGPRPLFLPRLPAAQRGLSEAPIWQGPPPFAHSPGSLFCSKVGKSATPRSRGRAPSRATSVSVDVRMIWLQAGPHPTRGRTRSPCSSHLQPNEAQPPAARSADRSGFVATRGPSSGRGTGRRLPSTPV</sequence>
<protein>
    <submittedName>
        <fullName evidence="2">Uncharacterized protein</fullName>
    </submittedName>
</protein>
<gene>
    <name evidence="2" type="ORF">NDU88_003873</name>
</gene>
<evidence type="ECO:0000256" key="1">
    <source>
        <dbReference type="SAM" id="MobiDB-lite"/>
    </source>
</evidence>
<reference evidence="2" key="1">
    <citation type="journal article" date="2022" name="bioRxiv">
        <title>Sequencing and chromosome-scale assembly of the giantPleurodeles waltlgenome.</title>
        <authorList>
            <person name="Brown T."/>
            <person name="Elewa A."/>
            <person name="Iarovenko S."/>
            <person name="Subramanian E."/>
            <person name="Araus A.J."/>
            <person name="Petzold A."/>
            <person name="Susuki M."/>
            <person name="Suzuki K.-i.T."/>
            <person name="Hayashi T."/>
            <person name="Toyoda A."/>
            <person name="Oliveira C."/>
            <person name="Osipova E."/>
            <person name="Leigh N.D."/>
            <person name="Simon A."/>
            <person name="Yun M.H."/>
        </authorList>
    </citation>
    <scope>NUCLEOTIDE SEQUENCE</scope>
    <source>
        <strain evidence="2">20211129_DDA</strain>
        <tissue evidence="2">Liver</tissue>
    </source>
</reference>
<comment type="caution">
    <text evidence="2">The sequence shown here is derived from an EMBL/GenBank/DDBJ whole genome shotgun (WGS) entry which is preliminary data.</text>
</comment>
<organism evidence="2 3">
    <name type="scientific">Pleurodeles waltl</name>
    <name type="common">Iberian ribbed newt</name>
    <dbReference type="NCBI Taxonomy" id="8319"/>
    <lineage>
        <taxon>Eukaryota</taxon>
        <taxon>Metazoa</taxon>
        <taxon>Chordata</taxon>
        <taxon>Craniata</taxon>
        <taxon>Vertebrata</taxon>
        <taxon>Euteleostomi</taxon>
        <taxon>Amphibia</taxon>
        <taxon>Batrachia</taxon>
        <taxon>Caudata</taxon>
        <taxon>Salamandroidea</taxon>
        <taxon>Salamandridae</taxon>
        <taxon>Pleurodelinae</taxon>
        <taxon>Pleurodeles</taxon>
    </lineage>
</organism>
<feature type="region of interest" description="Disordered" evidence="1">
    <location>
        <begin position="106"/>
        <end position="166"/>
    </location>
</feature>
<keyword evidence="3" id="KW-1185">Reference proteome</keyword>
<dbReference type="AlphaFoldDB" id="A0AAV7RE57"/>
<feature type="region of interest" description="Disordered" evidence="1">
    <location>
        <begin position="230"/>
        <end position="285"/>
    </location>
</feature>
<evidence type="ECO:0000313" key="3">
    <source>
        <dbReference type="Proteomes" id="UP001066276"/>
    </source>
</evidence>
<accession>A0AAV7RE57</accession>
<proteinExistence type="predicted"/>
<dbReference type="Proteomes" id="UP001066276">
    <property type="component" value="Chromosome 5"/>
</dbReference>
<dbReference type="EMBL" id="JANPWB010000009">
    <property type="protein sequence ID" value="KAJ1151086.1"/>
    <property type="molecule type" value="Genomic_DNA"/>
</dbReference>